<keyword evidence="5" id="KW-0732">Signal</keyword>
<feature type="signal peptide" evidence="5">
    <location>
        <begin position="1"/>
        <end position="25"/>
    </location>
</feature>
<keyword evidence="1" id="KW-0378">Hydrolase</keyword>
<dbReference type="GO" id="GO:0003847">
    <property type="term" value="F:1-alkyl-2-acetylglycerophosphocholine esterase activity"/>
    <property type="evidence" value="ECO:0007669"/>
    <property type="project" value="TreeGrafter"/>
</dbReference>
<dbReference type="PROSITE" id="PS51318">
    <property type="entry name" value="TAT"/>
    <property type="match status" value="1"/>
</dbReference>
<dbReference type="PANTHER" id="PTHR10272:SF0">
    <property type="entry name" value="PLATELET-ACTIVATING FACTOR ACETYLHYDROLASE"/>
    <property type="match status" value="1"/>
</dbReference>
<organism evidence="6 7">
    <name type="scientific">Streptomyces microflavus DSM 40593</name>
    <dbReference type="NCBI Taxonomy" id="1303692"/>
    <lineage>
        <taxon>Bacteria</taxon>
        <taxon>Bacillati</taxon>
        <taxon>Actinomycetota</taxon>
        <taxon>Actinomycetes</taxon>
        <taxon>Kitasatosporales</taxon>
        <taxon>Streptomycetaceae</taxon>
        <taxon>Streptomyces</taxon>
    </lineage>
</organism>
<dbReference type="InterPro" id="IPR029058">
    <property type="entry name" value="AB_hydrolase_fold"/>
</dbReference>
<dbReference type="Proteomes" id="UP000013304">
    <property type="component" value="Chromosome"/>
</dbReference>
<dbReference type="RefSeq" id="WP_015608379.1">
    <property type="nucleotide sequence ID" value="NC_021177.1"/>
</dbReference>
<keyword evidence="2" id="KW-0442">Lipid degradation</keyword>
<dbReference type="eggNOG" id="COG4188">
    <property type="taxonomic scope" value="Bacteria"/>
</dbReference>
<gene>
    <name evidence="6" type="ORF">SFUL_2052</name>
</gene>
<proteinExistence type="predicted"/>
<accession>N0CVG4</accession>
<evidence type="ECO:0000256" key="4">
    <source>
        <dbReference type="SAM" id="MobiDB-lite"/>
    </source>
</evidence>
<evidence type="ECO:0000313" key="6">
    <source>
        <dbReference type="EMBL" id="AGK77012.1"/>
    </source>
</evidence>
<keyword evidence="3" id="KW-0443">Lipid metabolism</keyword>
<name>N0CVG4_STRMI</name>
<evidence type="ECO:0000256" key="3">
    <source>
        <dbReference type="ARBA" id="ARBA00023098"/>
    </source>
</evidence>
<evidence type="ECO:0000256" key="5">
    <source>
        <dbReference type="SAM" id="SignalP"/>
    </source>
</evidence>
<reference evidence="6 7" key="1">
    <citation type="submission" date="2013-04" db="EMBL/GenBank/DDBJ databases">
        <title>Complete genome sequence of Streptomyces fulvissimus.</title>
        <authorList>
            <person name="Myronovskyi M."/>
            <person name="Tokovenko B."/>
            <person name="Manderscheid N."/>
            <person name="Petzke L."/>
            <person name="Luzhetskyy A."/>
        </authorList>
    </citation>
    <scope>NUCLEOTIDE SEQUENCE [LARGE SCALE GENOMIC DNA]</scope>
    <source>
        <strain evidence="6 7">DSM 40593</strain>
    </source>
</reference>
<evidence type="ECO:0000256" key="2">
    <source>
        <dbReference type="ARBA" id="ARBA00022963"/>
    </source>
</evidence>
<protein>
    <submittedName>
        <fullName evidence="6">Lipase (Secreted protein)</fullName>
    </submittedName>
</protein>
<dbReference type="SUPFAM" id="SSF53474">
    <property type="entry name" value="alpha/beta-Hydrolases"/>
    <property type="match status" value="1"/>
</dbReference>
<evidence type="ECO:0000313" key="7">
    <source>
        <dbReference type="Proteomes" id="UP000013304"/>
    </source>
</evidence>
<feature type="chain" id="PRO_5004106228" evidence="5">
    <location>
        <begin position="26"/>
        <end position="394"/>
    </location>
</feature>
<dbReference type="HOGENOM" id="CLU_026278_1_0_11"/>
<dbReference type="GO" id="GO:0016042">
    <property type="term" value="P:lipid catabolic process"/>
    <property type="evidence" value="ECO:0007669"/>
    <property type="project" value="UniProtKB-KW"/>
</dbReference>
<feature type="compositionally biased region" description="Low complexity" evidence="4">
    <location>
        <begin position="24"/>
        <end position="37"/>
    </location>
</feature>
<dbReference type="AlphaFoldDB" id="N0CVG4"/>
<dbReference type="Pfam" id="PF03403">
    <property type="entry name" value="PAF-AH_p_II"/>
    <property type="match status" value="1"/>
</dbReference>
<dbReference type="PATRIC" id="fig|1303692.3.peg.2074"/>
<feature type="region of interest" description="Disordered" evidence="4">
    <location>
        <begin position="24"/>
        <end position="55"/>
    </location>
</feature>
<dbReference type="PANTHER" id="PTHR10272">
    <property type="entry name" value="PLATELET-ACTIVATING FACTOR ACETYLHYDROLASE"/>
    <property type="match status" value="1"/>
</dbReference>
<dbReference type="EMBL" id="CP005080">
    <property type="protein sequence ID" value="AGK77012.1"/>
    <property type="molecule type" value="Genomic_DNA"/>
</dbReference>
<dbReference type="InterPro" id="IPR006311">
    <property type="entry name" value="TAT_signal"/>
</dbReference>
<dbReference type="Gene3D" id="3.40.50.1820">
    <property type="entry name" value="alpha/beta hydrolase"/>
    <property type="match status" value="1"/>
</dbReference>
<sequence length="394" mass="41970">MFTRRAALTVALAALGSGALPTAPAAALPRSPATTPPVTRAVLPRPTGRHSVSTRSLTLTDLGRPDPFASRPGPRRLMVQLWYPGGSRAPSPHRRNPVAPYTDPGTAAALEGDWGMRPGVLKGVGTHARAGGRPAPGTRSAVVLSHGRGASRILTSGLAEELASHGHLVAAVDHTYDAAAVRFPDGRLVLGALPAEPDDWDAQDRLEVAVRAADLRCVADALCRRTRPLAGVPVQRIGLLGHSLGGAAAAEAMRTDRRFVAGLDLDGGLFGTMVAETGLDRPFLLLTSSPDHETWARWRAHHRNWGRHLHLTGGGHLSATDVPALAAAAGLRERWPEPLFSDYLGTIAPHRAATVTRACATAFFDRFLLGLHRPLLDAPTHRYPELRFLWTRGA</sequence>
<dbReference type="KEGG" id="sfi:SFUL_2052"/>
<evidence type="ECO:0000256" key="1">
    <source>
        <dbReference type="ARBA" id="ARBA00022801"/>
    </source>
</evidence>